<protein>
    <submittedName>
        <fullName evidence="1">Uncharacterized protein</fullName>
    </submittedName>
</protein>
<proteinExistence type="predicted"/>
<keyword evidence="2" id="KW-1185">Reference proteome</keyword>
<evidence type="ECO:0000313" key="2">
    <source>
        <dbReference type="Proteomes" id="UP000003835"/>
    </source>
</evidence>
<dbReference type="STRING" id="118168.MC7420_2233"/>
<gene>
    <name evidence="1" type="ORF">MC7420_2233</name>
</gene>
<dbReference type="AlphaFoldDB" id="B4VSM0"/>
<dbReference type="Proteomes" id="UP000003835">
    <property type="component" value="Unassembled WGS sequence"/>
</dbReference>
<reference evidence="1 2" key="1">
    <citation type="submission" date="2008-07" db="EMBL/GenBank/DDBJ databases">
        <authorList>
            <person name="Tandeau de Marsac N."/>
            <person name="Ferriera S."/>
            <person name="Johnson J."/>
            <person name="Kravitz S."/>
            <person name="Beeson K."/>
            <person name="Sutton G."/>
            <person name="Rogers Y.-H."/>
            <person name="Friedman R."/>
            <person name="Frazier M."/>
            <person name="Venter J.C."/>
        </authorList>
    </citation>
    <scope>NUCLEOTIDE SEQUENCE [LARGE SCALE GENOMIC DNA]</scope>
    <source>
        <strain evidence="1 2">PCC 7420</strain>
    </source>
</reference>
<organism evidence="1 2">
    <name type="scientific">Coleofasciculus chthonoplastes PCC 7420</name>
    <dbReference type="NCBI Taxonomy" id="118168"/>
    <lineage>
        <taxon>Bacteria</taxon>
        <taxon>Bacillati</taxon>
        <taxon>Cyanobacteriota</taxon>
        <taxon>Cyanophyceae</taxon>
        <taxon>Coleofasciculales</taxon>
        <taxon>Coleofasciculaceae</taxon>
        <taxon>Coleofasciculus</taxon>
    </lineage>
</organism>
<accession>B4VSM0</accession>
<name>B4VSM0_9CYAN</name>
<dbReference type="HOGENOM" id="CLU_3249911_0_0_3"/>
<evidence type="ECO:0000313" key="1">
    <source>
        <dbReference type="EMBL" id="EDX75229.1"/>
    </source>
</evidence>
<sequence>MSDRKYELYLTEWGMLSTNYYYYTSSELSATFCSQNWSPAVT</sequence>
<dbReference type="EMBL" id="DS989850">
    <property type="protein sequence ID" value="EDX75229.1"/>
    <property type="molecule type" value="Genomic_DNA"/>
</dbReference>